<gene>
    <name evidence="3" type="ORF">RRG08_044387</name>
</gene>
<feature type="domain" description="Tyrosine-protein kinase ephrin type A/B receptor-like" evidence="2">
    <location>
        <begin position="138"/>
        <end position="185"/>
    </location>
</feature>
<dbReference type="Proteomes" id="UP001283361">
    <property type="component" value="Unassembled WGS sequence"/>
</dbReference>
<evidence type="ECO:0000313" key="4">
    <source>
        <dbReference type="Proteomes" id="UP001283361"/>
    </source>
</evidence>
<dbReference type="InterPro" id="IPR009030">
    <property type="entry name" value="Growth_fac_rcpt_cys_sf"/>
</dbReference>
<proteinExistence type="predicted"/>
<organism evidence="3 4">
    <name type="scientific">Elysia crispata</name>
    <name type="common">lettuce slug</name>
    <dbReference type="NCBI Taxonomy" id="231223"/>
    <lineage>
        <taxon>Eukaryota</taxon>
        <taxon>Metazoa</taxon>
        <taxon>Spiralia</taxon>
        <taxon>Lophotrochozoa</taxon>
        <taxon>Mollusca</taxon>
        <taxon>Gastropoda</taxon>
        <taxon>Heterobranchia</taxon>
        <taxon>Euthyneura</taxon>
        <taxon>Panpulmonata</taxon>
        <taxon>Sacoglossa</taxon>
        <taxon>Placobranchoidea</taxon>
        <taxon>Plakobranchidae</taxon>
        <taxon>Elysia</taxon>
    </lineage>
</organism>
<dbReference type="SMART" id="SM01411">
    <property type="entry name" value="Ephrin_rec_like"/>
    <property type="match status" value="1"/>
</dbReference>
<feature type="compositionally biased region" description="Polar residues" evidence="1">
    <location>
        <begin position="348"/>
        <end position="357"/>
    </location>
</feature>
<protein>
    <recommendedName>
        <fullName evidence="2">Tyrosine-protein kinase ephrin type A/B receptor-like domain-containing protein</fullName>
    </recommendedName>
</protein>
<feature type="compositionally biased region" description="Basic and acidic residues" evidence="1">
    <location>
        <begin position="406"/>
        <end position="422"/>
    </location>
</feature>
<feature type="region of interest" description="Disordered" evidence="1">
    <location>
        <begin position="347"/>
        <end position="448"/>
    </location>
</feature>
<evidence type="ECO:0000313" key="3">
    <source>
        <dbReference type="EMBL" id="KAK3776003.1"/>
    </source>
</evidence>
<feature type="compositionally biased region" description="Polar residues" evidence="1">
    <location>
        <begin position="423"/>
        <end position="442"/>
    </location>
</feature>
<feature type="compositionally biased region" description="Basic and acidic residues" evidence="1">
    <location>
        <begin position="378"/>
        <end position="391"/>
    </location>
</feature>
<reference evidence="3" key="1">
    <citation type="journal article" date="2023" name="G3 (Bethesda)">
        <title>A reference genome for the long-term kleptoplast-retaining sea slug Elysia crispata morphotype clarki.</title>
        <authorList>
            <person name="Eastman K.E."/>
            <person name="Pendleton A.L."/>
            <person name="Shaikh M.A."/>
            <person name="Suttiyut T."/>
            <person name="Ogas R."/>
            <person name="Tomko P."/>
            <person name="Gavelis G."/>
            <person name="Widhalm J.R."/>
            <person name="Wisecaver J.H."/>
        </authorList>
    </citation>
    <scope>NUCLEOTIDE SEQUENCE</scope>
    <source>
        <strain evidence="3">ECLA1</strain>
    </source>
</reference>
<dbReference type="AlphaFoldDB" id="A0AAE0ZUN8"/>
<sequence length="448" mass="49483">KKEAKKLIFHASVDLKVVCSANNTQRNIDEAKNATISHVKSHACAALQATCEINAFFTCVNTLVGDIEVTLPYSDENVDKIPDFRSKLDSTLAAASYKNDLWAITGQTPAVNKSGFFTDCPYGTRLEKDYTCSGCTKGYFLDPSKSECALCPAGTYQDETLQQTCKKCPDRGSGDKKGLAEMEQCYHSSKWRKQTSIKTLIEALACVVLFGTIAIYYRGTVEKEVTPKEAELGALESDHDFVIEPDIGINLGGKDPWANLAGGDFTMLTNRPARKVNEEIEGKSKGLRLSFLPSMPPPKTADARKSLARERMRMTLSANMMRQSAYHRRSTGLAIGKLFREAERALLSTPSQASSQQKKTEPELSTADQGEEFSFQLKKADEKRVSFDSRHKTSVTELNSLARSTKAGEELSTIRKVEERESSLGSKLQTESNADNPEPSNETQKRLP</sequence>
<keyword evidence="4" id="KW-1185">Reference proteome</keyword>
<accession>A0AAE0ZUN8</accession>
<dbReference type="InterPro" id="IPR011641">
    <property type="entry name" value="Tyr-kin_ephrin_A/B_rcpt-like"/>
</dbReference>
<name>A0AAE0ZUN8_9GAST</name>
<dbReference type="Pfam" id="PF07699">
    <property type="entry name" value="Ephrin_rec_like"/>
    <property type="match status" value="1"/>
</dbReference>
<evidence type="ECO:0000256" key="1">
    <source>
        <dbReference type="SAM" id="MobiDB-lite"/>
    </source>
</evidence>
<evidence type="ECO:0000259" key="2">
    <source>
        <dbReference type="Pfam" id="PF07699"/>
    </source>
</evidence>
<comment type="caution">
    <text evidence="3">The sequence shown here is derived from an EMBL/GenBank/DDBJ whole genome shotgun (WGS) entry which is preliminary data.</text>
</comment>
<dbReference type="EMBL" id="JAWDGP010003252">
    <property type="protein sequence ID" value="KAK3776003.1"/>
    <property type="molecule type" value="Genomic_DNA"/>
</dbReference>
<dbReference type="SUPFAM" id="SSF57184">
    <property type="entry name" value="Growth factor receptor domain"/>
    <property type="match status" value="1"/>
</dbReference>
<feature type="non-terminal residue" evidence="3">
    <location>
        <position position="1"/>
    </location>
</feature>
<dbReference type="Gene3D" id="2.10.50.10">
    <property type="entry name" value="Tumor Necrosis Factor Receptor, subunit A, domain 2"/>
    <property type="match status" value="1"/>
</dbReference>